<keyword evidence="3" id="KW-1185">Reference proteome</keyword>
<feature type="compositionally biased region" description="Polar residues" evidence="1">
    <location>
        <begin position="15"/>
        <end position="24"/>
    </location>
</feature>
<comment type="caution">
    <text evidence="2">The sequence shown here is derived from an EMBL/GenBank/DDBJ whole genome shotgun (WGS) entry which is preliminary data.</text>
</comment>
<evidence type="ECO:0000256" key="1">
    <source>
        <dbReference type="SAM" id="MobiDB-lite"/>
    </source>
</evidence>
<dbReference type="EMBL" id="JAHRIP010029532">
    <property type="protein sequence ID" value="MEQ2291893.1"/>
    <property type="molecule type" value="Genomic_DNA"/>
</dbReference>
<accession>A0ABV0YDR2</accession>
<organism evidence="2 3">
    <name type="scientific">Ameca splendens</name>
    <dbReference type="NCBI Taxonomy" id="208324"/>
    <lineage>
        <taxon>Eukaryota</taxon>
        <taxon>Metazoa</taxon>
        <taxon>Chordata</taxon>
        <taxon>Craniata</taxon>
        <taxon>Vertebrata</taxon>
        <taxon>Euteleostomi</taxon>
        <taxon>Actinopterygii</taxon>
        <taxon>Neopterygii</taxon>
        <taxon>Teleostei</taxon>
        <taxon>Neoteleostei</taxon>
        <taxon>Acanthomorphata</taxon>
        <taxon>Ovalentaria</taxon>
        <taxon>Atherinomorphae</taxon>
        <taxon>Cyprinodontiformes</taxon>
        <taxon>Goodeidae</taxon>
        <taxon>Ameca</taxon>
    </lineage>
</organism>
<gene>
    <name evidence="2" type="ORF">AMECASPLE_017507</name>
</gene>
<name>A0ABV0YDR2_9TELE</name>
<feature type="region of interest" description="Disordered" evidence="1">
    <location>
        <begin position="1"/>
        <end position="32"/>
    </location>
</feature>
<proteinExistence type="predicted"/>
<dbReference type="Proteomes" id="UP001469553">
    <property type="component" value="Unassembled WGS sequence"/>
</dbReference>
<reference evidence="2 3" key="1">
    <citation type="submission" date="2021-06" db="EMBL/GenBank/DDBJ databases">
        <authorList>
            <person name="Palmer J.M."/>
        </authorList>
    </citation>
    <scope>NUCLEOTIDE SEQUENCE [LARGE SCALE GENOMIC DNA]</scope>
    <source>
        <strain evidence="2 3">AS_MEX2019</strain>
        <tissue evidence="2">Muscle</tissue>
    </source>
</reference>
<sequence length="105" mass="11844">MRPPHHVLHPGPASKPTTLTVGTSQKKDQAAGKEMITHREYLGCATEKSSGQAREKEEQRLPFWASRLVIPPPGTGSRRHMPCAMEKGFIQARREEEQRLPFWGT</sequence>
<evidence type="ECO:0000313" key="2">
    <source>
        <dbReference type="EMBL" id="MEQ2291893.1"/>
    </source>
</evidence>
<protein>
    <submittedName>
        <fullName evidence="2">Uncharacterized protein</fullName>
    </submittedName>
</protein>
<evidence type="ECO:0000313" key="3">
    <source>
        <dbReference type="Proteomes" id="UP001469553"/>
    </source>
</evidence>